<evidence type="ECO:0000256" key="6">
    <source>
        <dbReference type="SAM" id="Phobius"/>
    </source>
</evidence>
<keyword evidence="9" id="KW-1185">Reference proteome</keyword>
<keyword evidence="6" id="KW-1133">Transmembrane helix</keyword>
<gene>
    <name evidence="8" type="ORF">PIB30_084256</name>
</gene>
<evidence type="ECO:0000259" key="7">
    <source>
        <dbReference type="PROSITE" id="PS51999"/>
    </source>
</evidence>
<evidence type="ECO:0000313" key="8">
    <source>
        <dbReference type="EMBL" id="MED6188258.1"/>
    </source>
</evidence>
<dbReference type="Proteomes" id="UP001341840">
    <property type="component" value="Unassembled WGS sequence"/>
</dbReference>
<evidence type="ECO:0000256" key="4">
    <source>
        <dbReference type="PROSITE-ProRule" id="PRU01343"/>
    </source>
</evidence>
<dbReference type="EMBL" id="JASCZI010182604">
    <property type="protein sequence ID" value="MED6188258.1"/>
    <property type="molecule type" value="Genomic_DNA"/>
</dbReference>
<reference evidence="8 9" key="1">
    <citation type="journal article" date="2023" name="Plants (Basel)">
        <title>Bridging the Gap: Combining Genomics and Transcriptomics Approaches to Understand Stylosanthes scabra, an Orphan Legume from the Brazilian Caatinga.</title>
        <authorList>
            <person name="Ferreira-Neto J.R.C."/>
            <person name="da Silva M.D."/>
            <person name="Binneck E."/>
            <person name="de Melo N.F."/>
            <person name="da Silva R.H."/>
            <person name="de Melo A.L.T.M."/>
            <person name="Pandolfi V."/>
            <person name="Bustamante F.O."/>
            <person name="Brasileiro-Vidal A.C."/>
            <person name="Benko-Iseppon A.M."/>
        </authorList>
    </citation>
    <scope>NUCLEOTIDE SEQUENCE [LARGE SCALE GENOMIC DNA]</scope>
    <source>
        <tissue evidence="8">Leaves</tissue>
    </source>
</reference>
<protein>
    <recommendedName>
        <fullName evidence="7">GRF-type domain-containing protein</fullName>
    </recommendedName>
</protein>
<evidence type="ECO:0000256" key="1">
    <source>
        <dbReference type="ARBA" id="ARBA00022723"/>
    </source>
</evidence>
<evidence type="ECO:0000256" key="5">
    <source>
        <dbReference type="SAM" id="MobiDB-lite"/>
    </source>
</evidence>
<dbReference type="InterPro" id="IPR010666">
    <property type="entry name" value="Znf_GRF"/>
</dbReference>
<accession>A0ABU6WVS8</accession>
<proteinExistence type="predicted"/>
<comment type="caution">
    <text evidence="8">The sequence shown here is derived from an EMBL/GenBank/DDBJ whole genome shotgun (WGS) entry which is preliminary data.</text>
</comment>
<sequence>MGGEASSGYESKVKLPQGVSSPSDSAALSAGWLSGRKVKKHLYNGGRCYHGMNAVPLKSRTAENPNRWFLRCPHYKLSELRCEYFVWVDEVHDLDMVREMPVQEKELSMHKCSWEDKAKLIDGSFKEDSNYVLMLNTISSMRCEIIGLRKLVVDMWAVLGILCMINLYNLRW</sequence>
<feature type="domain" description="GRF-type" evidence="7">
    <location>
        <begin position="48"/>
        <end position="91"/>
    </location>
</feature>
<keyword evidence="2 4" id="KW-0863">Zinc-finger</keyword>
<keyword evidence="3" id="KW-0862">Zinc</keyword>
<keyword evidence="6" id="KW-0472">Membrane</keyword>
<keyword evidence="1" id="KW-0479">Metal-binding</keyword>
<organism evidence="8 9">
    <name type="scientific">Stylosanthes scabra</name>
    <dbReference type="NCBI Taxonomy" id="79078"/>
    <lineage>
        <taxon>Eukaryota</taxon>
        <taxon>Viridiplantae</taxon>
        <taxon>Streptophyta</taxon>
        <taxon>Embryophyta</taxon>
        <taxon>Tracheophyta</taxon>
        <taxon>Spermatophyta</taxon>
        <taxon>Magnoliopsida</taxon>
        <taxon>eudicotyledons</taxon>
        <taxon>Gunneridae</taxon>
        <taxon>Pentapetalae</taxon>
        <taxon>rosids</taxon>
        <taxon>fabids</taxon>
        <taxon>Fabales</taxon>
        <taxon>Fabaceae</taxon>
        <taxon>Papilionoideae</taxon>
        <taxon>50 kb inversion clade</taxon>
        <taxon>dalbergioids sensu lato</taxon>
        <taxon>Dalbergieae</taxon>
        <taxon>Pterocarpus clade</taxon>
        <taxon>Stylosanthes</taxon>
    </lineage>
</organism>
<feature type="transmembrane region" description="Helical" evidence="6">
    <location>
        <begin position="151"/>
        <end position="170"/>
    </location>
</feature>
<name>A0ABU6WVS8_9FABA</name>
<evidence type="ECO:0000313" key="9">
    <source>
        <dbReference type="Proteomes" id="UP001341840"/>
    </source>
</evidence>
<dbReference type="PROSITE" id="PS51999">
    <property type="entry name" value="ZF_GRF"/>
    <property type="match status" value="1"/>
</dbReference>
<keyword evidence="6" id="KW-0812">Transmembrane</keyword>
<feature type="region of interest" description="Disordered" evidence="5">
    <location>
        <begin position="1"/>
        <end position="24"/>
    </location>
</feature>
<evidence type="ECO:0000256" key="2">
    <source>
        <dbReference type="ARBA" id="ARBA00022771"/>
    </source>
</evidence>
<evidence type="ECO:0000256" key="3">
    <source>
        <dbReference type="ARBA" id="ARBA00022833"/>
    </source>
</evidence>